<keyword evidence="1" id="KW-1133">Transmembrane helix</keyword>
<reference evidence="3" key="1">
    <citation type="submission" date="2014-01" db="EMBL/GenBank/DDBJ databases">
        <title>The Genome Sequence of Anopheles melas CM1001059_A (V2).</title>
        <authorList>
            <consortium name="The Broad Institute Genomics Platform"/>
            <person name="Neafsey D.E."/>
            <person name="Besansky N."/>
            <person name="Howell P."/>
            <person name="Walton C."/>
            <person name="Young S.K."/>
            <person name="Zeng Q."/>
            <person name="Gargeya S."/>
            <person name="Fitzgerald M."/>
            <person name="Haas B."/>
            <person name="Abouelleil A."/>
            <person name="Allen A.W."/>
            <person name="Alvarado L."/>
            <person name="Arachchi H.M."/>
            <person name="Berlin A.M."/>
            <person name="Chapman S.B."/>
            <person name="Gainer-Dewar J."/>
            <person name="Goldberg J."/>
            <person name="Griggs A."/>
            <person name="Gujja S."/>
            <person name="Hansen M."/>
            <person name="Howarth C."/>
            <person name="Imamovic A."/>
            <person name="Ireland A."/>
            <person name="Larimer J."/>
            <person name="McCowan C."/>
            <person name="Murphy C."/>
            <person name="Pearson M."/>
            <person name="Poon T.W."/>
            <person name="Priest M."/>
            <person name="Roberts A."/>
            <person name="Saif S."/>
            <person name="Shea T."/>
            <person name="Sisk P."/>
            <person name="Sykes S."/>
            <person name="Wortman J."/>
            <person name="Nusbaum C."/>
            <person name="Birren B."/>
        </authorList>
    </citation>
    <scope>NUCLEOTIDE SEQUENCE [LARGE SCALE GENOMIC DNA]</scope>
    <source>
        <strain evidence="3">CM1001059</strain>
    </source>
</reference>
<feature type="transmembrane region" description="Helical" evidence="1">
    <location>
        <begin position="25"/>
        <end position="50"/>
    </location>
</feature>
<keyword evidence="1" id="KW-0812">Transmembrane</keyword>
<sequence>MFSGVKSSDRANIRYASTQASPRFFLPWGTLYCSAFTNHLVATFLSYLLASRTTSGKTAINSRLSLFGTAVCVAASGTEEFSVESVLWAKGRENTYEALDQLDVGFVLAKTWTKDNGHTMNQPAFTAYFAA</sequence>
<dbReference type="EnsemblMetazoa" id="AMEC004120-RA">
    <property type="protein sequence ID" value="AMEC004120-PA"/>
    <property type="gene ID" value="AMEC004120"/>
</dbReference>
<evidence type="ECO:0000313" key="2">
    <source>
        <dbReference type="EnsemblMetazoa" id="AMEC004120-PA"/>
    </source>
</evidence>
<evidence type="ECO:0000313" key="3">
    <source>
        <dbReference type="Proteomes" id="UP000075902"/>
    </source>
</evidence>
<name>A0A182TKT0_9DIPT</name>
<keyword evidence="3" id="KW-1185">Reference proteome</keyword>
<proteinExistence type="predicted"/>
<dbReference type="VEuPathDB" id="VectorBase:AMEC004120"/>
<dbReference type="AlphaFoldDB" id="A0A182TKT0"/>
<accession>A0A182TKT0</accession>
<organism evidence="2 3">
    <name type="scientific">Anopheles melas</name>
    <dbReference type="NCBI Taxonomy" id="34690"/>
    <lineage>
        <taxon>Eukaryota</taxon>
        <taxon>Metazoa</taxon>
        <taxon>Ecdysozoa</taxon>
        <taxon>Arthropoda</taxon>
        <taxon>Hexapoda</taxon>
        <taxon>Insecta</taxon>
        <taxon>Pterygota</taxon>
        <taxon>Neoptera</taxon>
        <taxon>Endopterygota</taxon>
        <taxon>Diptera</taxon>
        <taxon>Nematocera</taxon>
        <taxon>Culicoidea</taxon>
        <taxon>Culicidae</taxon>
        <taxon>Anophelinae</taxon>
        <taxon>Anopheles</taxon>
    </lineage>
</organism>
<protein>
    <submittedName>
        <fullName evidence="2">Uncharacterized protein</fullName>
    </submittedName>
</protein>
<evidence type="ECO:0000256" key="1">
    <source>
        <dbReference type="SAM" id="Phobius"/>
    </source>
</evidence>
<keyword evidence="1" id="KW-0472">Membrane</keyword>
<dbReference type="Proteomes" id="UP000075902">
    <property type="component" value="Unassembled WGS sequence"/>
</dbReference>
<reference evidence="2" key="2">
    <citation type="submission" date="2020-05" db="UniProtKB">
        <authorList>
            <consortium name="EnsemblMetazoa"/>
        </authorList>
    </citation>
    <scope>IDENTIFICATION</scope>
    <source>
        <strain evidence="2">CM1001059</strain>
    </source>
</reference>